<dbReference type="SMART" id="SM00949">
    <property type="entry name" value="PAZ"/>
    <property type="match status" value="1"/>
</dbReference>
<dbReference type="PROSITE" id="PS50821">
    <property type="entry name" value="PAZ"/>
    <property type="match status" value="1"/>
</dbReference>
<dbReference type="InterPro" id="IPR036397">
    <property type="entry name" value="RNaseH_sf"/>
</dbReference>
<dbReference type="InterPro" id="IPR032472">
    <property type="entry name" value="ArgoL2"/>
</dbReference>
<dbReference type="Pfam" id="PF16486">
    <property type="entry name" value="ArgoN"/>
    <property type="match status" value="1"/>
</dbReference>
<evidence type="ECO:0000259" key="3">
    <source>
        <dbReference type="PROSITE" id="PS50822"/>
    </source>
</evidence>
<reference evidence="4 5" key="1">
    <citation type="submission" date="2020-01" db="EMBL/GenBank/DDBJ databases">
        <title>Aspergillus terreus IFO 6365 whole genome shotgun sequence.</title>
        <authorList>
            <person name="Kanamasa S."/>
            <person name="Takahashi H."/>
        </authorList>
    </citation>
    <scope>NUCLEOTIDE SEQUENCE [LARGE SCALE GENOMIC DNA]</scope>
    <source>
        <strain evidence="4 5">IFO 6365</strain>
    </source>
</reference>
<dbReference type="InterPro" id="IPR003100">
    <property type="entry name" value="PAZ_dom"/>
</dbReference>
<dbReference type="SMART" id="SM01163">
    <property type="entry name" value="DUF1785"/>
    <property type="match status" value="1"/>
</dbReference>
<feature type="domain" description="Piwi" evidence="3">
    <location>
        <begin position="543"/>
        <end position="855"/>
    </location>
</feature>
<keyword evidence="4" id="KW-0396">Initiation factor</keyword>
<gene>
    <name evidence="4" type="ORF">ATEIFO6365_0004060200</name>
</gene>
<evidence type="ECO:0000256" key="1">
    <source>
        <dbReference type="RuleBase" id="RU361178"/>
    </source>
</evidence>
<evidence type="ECO:0000259" key="2">
    <source>
        <dbReference type="PROSITE" id="PS50821"/>
    </source>
</evidence>
<dbReference type="AlphaFoldDB" id="A0A5M3YU76"/>
<dbReference type="InterPro" id="IPR012337">
    <property type="entry name" value="RNaseH-like_sf"/>
</dbReference>
<dbReference type="InterPro" id="IPR036085">
    <property type="entry name" value="PAZ_dom_sf"/>
</dbReference>
<dbReference type="OrthoDB" id="10252740at2759"/>
<protein>
    <submittedName>
        <fullName evidence="4">Eukaryotic translation initiation factor 2c</fullName>
    </submittedName>
</protein>
<dbReference type="Pfam" id="PF08699">
    <property type="entry name" value="ArgoL1"/>
    <property type="match status" value="1"/>
</dbReference>
<dbReference type="PROSITE" id="PS50822">
    <property type="entry name" value="PIWI"/>
    <property type="match status" value="1"/>
</dbReference>
<proteinExistence type="inferred from homology"/>
<dbReference type="Pfam" id="PF02171">
    <property type="entry name" value="Piwi"/>
    <property type="match status" value="1"/>
</dbReference>
<evidence type="ECO:0000313" key="5">
    <source>
        <dbReference type="Proteomes" id="UP000452235"/>
    </source>
</evidence>
<dbReference type="Gene3D" id="3.30.420.10">
    <property type="entry name" value="Ribonuclease H-like superfamily/Ribonuclease H"/>
    <property type="match status" value="1"/>
</dbReference>
<dbReference type="CDD" id="cd02846">
    <property type="entry name" value="PAZ_argonaute_like"/>
    <property type="match status" value="1"/>
</dbReference>
<dbReference type="GO" id="GO:0003743">
    <property type="term" value="F:translation initiation factor activity"/>
    <property type="evidence" value="ECO:0007669"/>
    <property type="project" value="UniProtKB-KW"/>
</dbReference>
<comment type="caution">
    <text evidence="4">The sequence shown here is derived from an EMBL/GenBank/DDBJ whole genome shotgun (WGS) entry which is preliminary data.</text>
</comment>
<sequence>MENPGEINKLPGGLRHLRVRDADELAKYAIPVKHVPRPGFNTTGKEIEVSMNAFNITAYPTRNVYQYDVHIGSGAEKDIVIKKVWNSNARRQALKQIVFDGQKLAWSINNYAKGVNILVDLDAEQGRPGGRANNSFRLVVRPTKTVNLSVLHSWLSGQTSISDAVLEALNFLDHVLREYPSTKFLALRRSFFDSNGENKDLGGGVLAFKGVYQAIRPTIGKSLVVNIDVSNSCFWARTSFVGAAMAVLDSRDHQHLAHQLAPVSDHHGGTTESTGFYEVHRRLKKIQVQPNYANCPLKGTTFTVKGLINSNARDYTFEMTDRATGSKKKISVEAYFKMKYNHILQKWQLPLVEMTKKGVFYPMEVLTIHGLQKYPWKLNDIQTSQMIRFAAARPSDRLASIFKSKKMLDHANDPVLNTFGLKISDNMIRTKARLLPNPELQFGGNQKLNPGTNGRWDLRGKKFYLPNKKPLESWGVGFFPGKRNAINRTQVEKFVDETMKIYGGHGGKVTQRPLVMELKEDIAVAIKNLYSATGQKFQKDPQLLVVIVTDKNSFNYTRIKKSCDCRWGVPSQLLQAVQVAKNNPQYISNVLMKVNAKLGGTTAKIIPKTPDATLKPMSMIIGADVTHSPLGVWSPSMAAISVCADTFGGRYWGACEANGERNEIINRANMEHMLTPLVREWMSTVGGGRAPSNVYYFRDGVSTGQFEHVLQQEVFNMKAIFMKLTQEQWKGKFTVVVANKRHHLRAFPRVGNPTLDKKSMADKNGNPVPGTLIERDVTSPHDWDFILYSHIALQGTSRPVHYHVILDQIGHKAHELENMIYDHCYQYKRSTTSVSLFPAVYYAHLVSNRARCHEDVPASSGPQSGPEVKLTNPKPKDRPVDPRLLPLCGSSNRLPFGMWYI</sequence>
<dbReference type="InterPro" id="IPR003165">
    <property type="entry name" value="Piwi"/>
</dbReference>
<accession>A0A5M3YU76</accession>
<dbReference type="SMART" id="SM00950">
    <property type="entry name" value="Piwi"/>
    <property type="match status" value="1"/>
</dbReference>
<keyword evidence="4" id="KW-0648">Protein biosynthesis</keyword>
<dbReference type="Gene3D" id="2.170.260.10">
    <property type="entry name" value="paz domain"/>
    <property type="match status" value="1"/>
</dbReference>
<dbReference type="VEuPathDB" id="FungiDB:ATEG_04627"/>
<dbReference type="InterPro" id="IPR032473">
    <property type="entry name" value="Argonaute_Mid_dom"/>
</dbReference>
<comment type="similarity">
    <text evidence="1">Belongs to the argonaute family.</text>
</comment>
<dbReference type="InterPro" id="IPR014811">
    <property type="entry name" value="ArgoL1"/>
</dbReference>
<dbReference type="CDD" id="cd04657">
    <property type="entry name" value="Piwi_ago-like"/>
    <property type="match status" value="1"/>
</dbReference>
<organism evidence="4 5">
    <name type="scientific">Aspergillus terreus</name>
    <dbReference type="NCBI Taxonomy" id="33178"/>
    <lineage>
        <taxon>Eukaryota</taxon>
        <taxon>Fungi</taxon>
        <taxon>Dikarya</taxon>
        <taxon>Ascomycota</taxon>
        <taxon>Pezizomycotina</taxon>
        <taxon>Eurotiomycetes</taxon>
        <taxon>Eurotiomycetidae</taxon>
        <taxon>Eurotiales</taxon>
        <taxon>Aspergillaceae</taxon>
        <taxon>Aspergillus</taxon>
        <taxon>Aspergillus subgen. Circumdati</taxon>
    </lineage>
</organism>
<dbReference type="EMBL" id="BLJY01000004">
    <property type="protein sequence ID" value="GFF15483.1"/>
    <property type="molecule type" value="Genomic_DNA"/>
</dbReference>
<dbReference type="Pfam" id="PF16487">
    <property type="entry name" value="ArgoMid"/>
    <property type="match status" value="1"/>
</dbReference>
<dbReference type="GO" id="GO:0003723">
    <property type="term" value="F:RNA binding"/>
    <property type="evidence" value="ECO:0007669"/>
    <property type="project" value="InterPro"/>
</dbReference>
<dbReference type="SUPFAM" id="SSF53098">
    <property type="entry name" value="Ribonuclease H-like"/>
    <property type="match status" value="1"/>
</dbReference>
<dbReference type="PANTHER" id="PTHR22891">
    <property type="entry name" value="EUKARYOTIC TRANSLATION INITIATION FACTOR 2C"/>
    <property type="match status" value="1"/>
</dbReference>
<name>A0A5M3YU76_ASPTE</name>
<dbReference type="SUPFAM" id="SSF101690">
    <property type="entry name" value="PAZ domain"/>
    <property type="match status" value="1"/>
</dbReference>
<evidence type="ECO:0000313" key="4">
    <source>
        <dbReference type="EMBL" id="GFF15483.1"/>
    </source>
</evidence>
<dbReference type="Pfam" id="PF02170">
    <property type="entry name" value="PAZ"/>
    <property type="match status" value="1"/>
</dbReference>
<dbReference type="Proteomes" id="UP000452235">
    <property type="component" value="Unassembled WGS sequence"/>
</dbReference>
<dbReference type="InterPro" id="IPR045246">
    <property type="entry name" value="Piwi_ago-like"/>
</dbReference>
<dbReference type="InterPro" id="IPR032474">
    <property type="entry name" value="Argonaute_N"/>
</dbReference>
<keyword evidence="5" id="KW-1185">Reference proteome</keyword>
<feature type="domain" description="PAZ" evidence="2">
    <location>
        <begin position="262"/>
        <end position="370"/>
    </location>
</feature>
<dbReference type="Pfam" id="PF16488">
    <property type="entry name" value="ArgoL2"/>
    <property type="match status" value="1"/>
</dbReference>
<dbReference type="Gene3D" id="3.40.50.2300">
    <property type="match status" value="1"/>
</dbReference>